<comment type="catalytic activity">
    <reaction evidence="5">
        <text>RNA(n) + a ribonucleoside 5'-triphosphate = RNA(n+1) + diphosphate</text>
        <dbReference type="Rhea" id="RHEA:21248"/>
        <dbReference type="Rhea" id="RHEA-COMP:14527"/>
        <dbReference type="Rhea" id="RHEA-COMP:17342"/>
        <dbReference type="ChEBI" id="CHEBI:33019"/>
        <dbReference type="ChEBI" id="CHEBI:61557"/>
        <dbReference type="ChEBI" id="CHEBI:140395"/>
        <dbReference type="EC" id="2.7.7.6"/>
    </reaction>
</comment>
<dbReference type="EMBL" id="UGPG01000001">
    <property type="protein sequence ID" value="STY43716.1"/>
    <property type="molecule type" value="Genomic_DNA"/>
</dbReference>
<dbReference type="Proteomes" id="UP000254879">
    <property type="component" value="Unassembled WGS sequence"/>
</dbReference>
<dbReference type="RefSeq" id="WP_115345731.1">
    <property type="nucleotide sequence ID" value="NZ_UGPG01000001.1"/>
</dbReference>
<organism evidence="6 7">
    <name type="scientific">Listeria grayi</name>
    <name type="common">Listeria murrayi</name>
    <dbReference type="NCBI Taxonomy" id="1641"/>
    <lineage>
        <taxon>Bacteria</taxon>
        <taxon>Bacillati</taxon>
        <taxon>Bacillota</taxon>
        <taxon>Bacilli</taxon>
        <taxon>Bacillales</taxon>
        <taxon>Listeriaceae</taxon>
        <taxon>Listeria</taxon>
    </lineage>
</organism>
<evidence type="ECO:0000256" key="3">
    <source>
        <dbReference type="ARBA" id="ARBA00022695"/>
    </source>
</evidence>
<dbReference type="InterPro" id="IPR009907">
    <property type="entry name" value="RpoY"/>
</dbReference>
<evidence type="ECO:0000256" key="4">
    <source>
        <dbReference type="ARBA" id="ARBA00023163"/>
    </source>
</evidence>
<evidence type="ECO:0000313" key="6">
    <source>
        <dbReference type="EMBL" id="STY43716.1"/>
    </source>
</evidence>
<accession>A0A378ME01</accession>
<dbReference type="Gene3D" id="3.10.20.730">
    <property type="entry name" value="RNAP, epsilon subunit-like"/>
    <property type="match status" value="1"/>
</dbReference>
<dbReference type="NCBIfam" id="NF010188">
    <property type="entry name" value="PRK13667.1"/>
    <property type="match status" value="1"/>
</dbReference>
<dbReference type="GO" id="GO:0006351">
    <property type="term" value="P:DNA-templated transcription"/>
    <property type="evidence" value="ECO:0007669"/>
    <property type="project" value="UniProtKB-UniRule"/>
</dbReference>
<sequence>MIFKVFYQVTYSETPVRENTQSIYIEAESEVEVRQILAAQDFHIEFIEKLSDAHLEYEKSQPDFKLWEK</sequence>
<keyword evidence="2 5" id="KW-0808">Transferase</keyword>
<gene>
    <name evidence="5" type="primary">rpoY</name>
    <name evidence="6" type="ORF">NCTC10815_01018</name>
</gene>
<keyword evidence="4 5" id="KW-0804">Transcription</keyword>
<reference evidence="6 7" key="1">
    <citation type="submission" date="2018-06" db="EMBL/GenBank/DDBJ databases">
        <authorList>
            <consortium name="Pathogen Informatics"/>
            <person name="Doyle S."/>
        </authorList>
    </citation>
    <scope>NUCLEOTIDE SEQUENCE [LARGE SCALE GENOMIC DNA]</scope>
    <source>
        <strain evidence="7">NCTC 10815</strain>
    </source>
</reference>
<comment type="function">
    <text evidence="5">A non-essential component of RNA polymerase (RNAP).</text>
</comment>
<dbReference type="EC" id="2.7.7.6" evidence="5"/>
<dbReference type="AlphaFoldDB" id="A0A378ME01"/>
<dbReference type="Pfam" id="PF07288">
    <property type="entry name" value="RpoY"/>
    <property type="match status" value="1"/>
</dbReference>
<evidence type="ECO:0000313" key="7">
    <source>
        <dbReference type="Proteomes" id="UP000254879"/>
    </source>
</evidence>
<dbReference type="GO" id="GO:0000428">
    <property type="term" value="C:DNA-directed RNA polymerase complex"/>
    <property type="evidence" value="ECO:0007669"/>
    <property type="project" value="UniProtKB-KW"/>
</dbReference>
<dbReference type="GO" id="GO:0003677">
    <property type="term" value="F:DNA binding"/>
    <property type="evidence" value="ECO:0007669"/>
    <property type="project" value="UniProtKB-UniRule"/>
</dbReference>
<evidence type="ECO:0000256" key="1">
    <source>
        <dbReference type="ARBA" id="ARBA00022478"/>
    </source>
</evidence>
<comment type="similarity">
    <text evidence="5">Belongs to the RNA polymerase subunit epsilon family.</text>
</comment>
<comment type="subunit">
    <text evidence="5">RNAP is composed of a core of 2 alpha, a beta and a beta' subunit. The core is associated with a delta subunit, and at least one of epsilon or omega. When a sigma factor is associated with the core the holoenzyme is formed, which can initiate transcription.</text>
</comment>
<protein>
    <recommendedName>
        <fullName evidence="5">DNA-directed RNA polymerase subunit epsilon</fullName>
        <shortName evidence="5">RNAP epsilon subunit</shortName>
        <ecNumber evidence="5">2.7.7.6</ecNumber>
    </recommendedName>
    <alternativeName>
        <fullName evidence="5">RNA polymerase epsilon subunit</fullName>
    </alternativeName>
    <alternativeName>
        <fullName evidence="5">Transcriptase subunit epsilon</fullName>
    </alternativeName>
</protein>
<evidence type="ECO:0000256" key="5">
    <source>
        <dbReference type="HAMAP-Rule" id="MF_01553"/>
    </source>
</evidence>
<dbReference type="HAMAP" id="MF_01553">
    <property type="entry name" value="RNApol_bact_RpoY"/>
    <property type="match status" value="1"/>
</dbReference>
<keyword evidence="3 5" id="KW-0548">Nucleotidyltransferase</keyword>
<name>A0A378ME01_LISGR</name>
<keyword evidence="1 5" id="KW-0240">DNA-directed RNA polymerase</keyword>
<proteinExistence type="inferred from homology"/>
<evidence type="ECO:0000256" key="2">
    <source>
        <dbReference type="ARBA" id="ARBA00022679"/>
    </source>
</evidence>
<dbReference type="GO" id="GO:0003899">
    <property type="term" value="F:DNA-directed RNA polymerase activity"/>
    <property type="evidence" value="ECO:0007669"/>
    <property type="project" value="UniProtKB-UniRule"/>
</dbReference>